<proteinExistence type="predicted"/>
<dbReference type="GO" id="GO:0018580">
    <property type="term" value="F:nitronate monooxygenase activity"/>
    <property type="evidence" value="ECO:0007669"/>
    <property type="project" value="InterPro"/>
</dbReference>
<dbReference type="PANTHER" id="PTHR32332:SF20">
    <property type="entry name" value="2-NITROPROPANE DIOXYGENASE-LIKE PROTEIN"/>
    <property type="match status" value="1"/>
</dbReference>
<dbReference type="SUPFAM" id="SSF51412">
    <property type="entry name" value="Inosine monophosphate dehydrogenase (IMPDH)"/>
    <property type="match status" value="1"/>
</dbReference>
<protein>
    <submittedName>
        <fullName evidence="4">Enoyl-[acyl-carrier protein] reductase II</fullName>
    </submittedName>
</protein>
<evidence type="ECO:0000313" key="4">
    <source>
        <dbReference type="EMBL" id="SJZ31331.1"/>
    </source>
</evidence>
<gene>
    <name evidence="4" type="ORF">SAMN02745126_00175</name>
</gene>
<evidence type="ECO:0000313" key="5">
    <source>
        <dbReference type="Proteomes" id="UP000190092"/>
    </source>
</evidence>
<evidence type="ECO:0000256" key="1">
    <source>
        <dbReference type="ARBA" id="ARBA00022630"/>
    </source>
</evidence>
<dbReference type="Proteomes" id="UP000190092">
    <property type="component" value="Unassembled WGS sequence"/>
</dbReference>
<dbReference type="InterPro" id="IPR004136">
    <property type="entry name" value="NMO"/>
</dbReference>
<dbReference type="EMBL" id="FUWJ01000001">
    <property type="protein sequence ID" value="SJZ31331.1"/>
    <property type="molecule type" value="Genomic_DNA"/>
</dbReference>
<evidence type="ECO:0000256" key="3">
    <source>
        <dbReference type="ARBA" id="ARBA00023002"/>
    </source>
</evidence>
<keyword evidence="5" id="KW-1185">Reference proteome</keyword>
<dbReference type="Gene3D" id="3.20.20.70">
    <property type="entry name" value="Aldolase class I"/>
    <property type="match status" value="1"/>
</dbReference>
<reference evidence="5" key="1">
    <citation type="submission" date="2017-02" db="EMBL/GenBank/DDBJ databases">
        <authorList>
            <person name="Varghese N."/>
            <person name="Submissions S."/>
        </authorList>
    </citation>
    <scope>NUCLEOTIDE SEQUENCE [LARGE SCALE GENOMIC DNA]</scope>
    <source>
        <strain evidence="5">ATCC 27094</strain>
    </source>
</reference>
<dbReference type="OrthoDB" id="9778912at2"/>
<sequence length="343" mass="35733">MTPTRETLATLARHRLLTPLCKRLGLEHPVFQAGMGWVARAELAAAVSAAGGLGVIGAGSNMTADELRREIRAVRARTDRPFGVDILFATVRAAGAEVEHYTASVAAMVEVVLDERVPVLISGLGSPAAVVPEAHARGIFVMSVVGAVQHAERAVADAVDAVIASGCDGGGHVGQIGTAVLVPAVVDAVEVPVLAGGGLADGRGLAAALAFGAQGIWMGTRFIATYEARAHENYKKRIVATSTAGTVVTRAHSGKPCRLIRNRFTDSWVGREHEIEPYPLQAVHVGHPASERGRLEGDVENGVLPAGQSCGLVGSVVPAAEVVQQIVREAEATLDRLCRRVAT</sequence>
<dbReference type="PANTHER" id="PTHR32332">
    <property type="entry name" value="2-NITROPROPANE DIOXYGENASE"/>
    <property type="match status" value="1"/>
</dbReference>
<evidence type="ECO:0000256" key="2">
    <source>
        <dbReference type="ARBA" id="ARBA00022643"/>
    </source>
</evidence>
<dbReference type="Pfam" id="PF03060">
    <property type="entry name" value="NMO"/>
    <property type="match status" value="1"/>
</dbReference>
<organism evidence="4 5">
    <name type="scientific">Enhydrobacter aerosaccus</name>
    <dbReference type="NCBI Taxonomy" id="225324"/>
    <lineage>
        <taxon>Bacteria</taxon>
        <taxon>Pseudomonadati</taxon>
        <taxon>Pseudomonadota</taxon>
        <taxon>Alphaproteobacteria</taxon>
        <taxon>Hyphomicrobiales</taxon>
        <taxon>Enhydrobacter</taxon>
    </lineage>
</organism>
<accession>A0A1T4JMG7</accession>
<keyword evidence="3" id="KW-0560">Oxidoreductase</keyword>
<keyword evidence="2" id="KW-0288">FMN</keyword>
<dbReference type="STRING" id="225324.SAMN02745126_00175"/>
<keyword evidence="1" id="KW-0285">Flavoprotein</keyword>
<name>A0A1T4JMG7_9HYPH</name>
<dbReference type="AlphaFoldDB" id="A0A1T4JMG7"/>
<dbReference type="InterPro" id="IPR013785">
    <property type="entry name" value="Aldolase_TIM"/>
</dbReference>
<dbReference type="CDD" id="cd04730">
    <property type="entry name" value="NPD_like"/>
    <property type="match status" value="1"/>
</dbReference>